<reference evidence="2" key="1">
    <citation type="journal article" date="2019" name="Int. J. Syst. Evol. Microbiol.">
        <title>The Global Catalogue of Microorganisms (GCM) 10K type strain sequencing project: providing services to taxonomists for standard genome sequencing and annotation.</title>
        <authorList>
            <consortium name="The Broad Institute Genomics Platform"/>
            <consortium name="The Broad Institute Genome Sequencing Center for Infectious Disease"/>
            <person name="Wu L."/>
            <person name="Ma J."/>
        </authorList>
    </citation>
    <scope>NUCLEOTIDE SEQUENCE [LARGE SCALE GENOMIC DNA]</scope>
    <source>
        <strain evidence="2">CGMCC 1.12859</strain>
    </source>
</reference>
<dbReference type="EMBL" id="JBHTAJ010000004">
    <property type="protein sequence ID" value="MFC7178520.1"/>
    <property type="molecule type" value="Genomic_DNA"/>
</dbReference>
<dbReference type="Proteomes" id="UP001596435">
    <property type="component" value="Unassembled WGS sequence"/>
</dbReference>
<organism evidence="1 2">
    <name type="scientific">Kitasatospora paranensis</name>
    <dbReference type="NCBI Taxonomy" id="258053"/>
    <lineage>
        <taxon>Bacteria</taxon>
        <taxon>Bacillati</taxon>
        <taxon>Actinomycetota</taxon>
        <taxon>Actinomycetes</taxon>
        <taxon>Kitasatosporales</taxon>
        <taxon>Streptomycetaceae</taxon>
        <taxon>Kitasatospora</taxon>
    </lineage>
</organism>
<comment type="caution">
    <text evidence="1">The sequence shown here is derived from an EMBL/GenBank/DDBJ whole genome shotgun (WGS) entry which is preliminary data.</text>
</comment>
<keyword evidence="2" id="KW-1185">Reference proteome</keyword>
<evidence type="ECO:0000313" key="2">
    <source>
        <dbReference type="Proteomes" id="UP001596435"/>
    </source>
</evidence>
<evidence type="ECO:0000313" key="1">
    <source>
        <dbReference type="EMBL" id="MFC7178520.1"/>
    </source>
</evidence>
<protein>
    <submittedName>
        <fullName evidence="1">Uncharacterized protein</fullName>
    </submittedName>
</protein>
<name>A0ABW2FMP6_9ACTN</name>
<sequence>MPLHEPSPYEVLGIPPTAGVREINLAVGPAMRQGRHTRQQIQDAAALLRNPDRRLELDIQQVLPPEPVDGVAELLAPVLDVPLLVVDRPPVSPADLLVVRREELAADFAEPAPAPAAATAEPPVPARFAADLSVLPPIEIPE</sequence>
<proteinExistence type="predicted"/>
<dbReference type="RefSeq" id="WP_345707931.1">
    <property type="nucleotide sequence ID" value="NZ_BAABKV010000001.1"/>
</dbReference>
<accession>A0ABW2FMP6</accession>
<gene>
    <name evidence="1" type="ORF">ACFQMG_02960</name>
</gene>